<dbReference type="Gene3D" id="3.30.70.270">
    <property type="match status" value="1"/>
</dbReference>
<dbReference type="GO" id="GO:0052621">
    <property type="term" value="F:diguanylate cyclase activity"/>
    <property type="evidence" value="ECO:0007669"/>
    <property type="project" value="UniProtKB-EC"/>
</dbReference>
<dbReference type="SMART" id="SM00267">
    <property type="entry name" value="GGDEF"/>
    <property type="match status" value="1"/>
</dbReference>
<evidence type="ECO:0000259" key="6">
    <source>
        <dbReference type="PROSITE" id="PS50887"/>
    </source>
</evidence>
<dbReference type="PANTHER" id="PTHR45138">
    <property type="entry name" value="REGULATORY COMPONENTS OF SENSORY TRANSDUCTION SYSTEM"/>
    <property type="match status" value="1"/>
</dbReference>
<organism evidence="7 8">
    <name type="scientific">Candidatus Nitrospira nitrosa</name>
    <dbReference type="NCBI Taxonomy" id="1742972"/>
    <lineage>
        <taxon>Bacteria</taxon>
        <taxon>Pseudomonadati</taxon>
        <taxon>Nitrospirota</taxon>
        <taxon>Nitrospiria</taxon>
        <taxon>Nitrospirales</taxon>
        <taxon>Nitrospiraceae</taxon>
        <taxon>Nitrospira</taxon>
    </lineage>
</organism>
<dbReference type="Proteomes" id="UP000199032">
    <property type="component" value="Unassembled WGS sequence"/>
</dbReference>
<proteinExistence type="predicted"/>
<dbReference type="GO" id="GO:0043709">
    <property type="term" value="P:cell adhesion involved in single-species biofilm formation"/>
    <property type="evidence" value="ECO:0007669"/>
    <property type="project" value="TreeGrafter"/>
</dbReference>
<keyword evidence="8" id="KW-1185">Reference proteome</keyword>
<evidence type="ECO:0000259" key="5">
    <source>
        <dbReference type="PROSITE" id="PS50110"/>
    </source>
</evidence>
<reference evidence="7 8" key="1">
    <citation type="submission" date="2015-10" db="EMBL/GenBank/DDBJ databases">
        <authorList>
            <person name="Gilbert D.G."/>
        </authorList>
    </citation>
    <scope>NUCLEOTIDE SEQUENCE [LARGE SCALE GENOMIC DNA]</scope>
    <source>
        <strain evidence="7">COMA1</strain>
    </source>
</reference>
<keyword evidence="4" id="KW-0175">Coiled coil</keyword>
<evidence type="ECO:0000313" key="8">
    <source>
        <dbReference type="Proteomes" id="UP000199032"/>
    </source>
</evidence>
<gene>
    <name evidence="7" type="ORF">COMA1_10490</name>
</gene>
<sequence length="416" mass="46046">MTSDEINRRILVVDDNVSIHHDFLKILRPDMGSEALEQARASLFGDSNPVRTNDEFTVNCADQGATALALVETAVKEGKPYAAAFVDMRMPPGWDGLETIERLWEADVALQVVICTAYSDQPWDEIRDRIGRTDKLLILQKPFNSIEVLQLATALCRKWDLARKVSGQMTELSHLVDERTTELQHANRQLREFNEALVQTVANLEAAQTEILRQNDELERLASRDALTGCLNRRAFYALFEEAFAEGRGQGSELCCLMVDIDDFKRVNDEFGHAVGDQAIQAVADCLQSGLRLTDMVGRYGGEEFCLMFPRTTLGEATVLAERLRARVAAEAGNRVRMASGMTLTVSIGASSSVFGSRAPLELIDQADKALYAAKEGGRNCVMAMDVLVPGLNPSEQLELQVRRVTPRASTSAHIR</sequence>
<dbReference type="SUPFAM" id="SSF55073">
    <property type="entry name" value="Nucleotide cyclase"/>
    <property type="match status" value="1"/>
</dbReference>
<dbReference type="CDD" id="cd01949">
    <property type="entry name" value="GGDEF"/>
    <property type="match status" value="1"/>
</dbReference>
<feature type="coiled-coil region" evidence="4">
    <location>
        <begin position="176"/>
        <end position="224"/>
    </location>
</feature>
<keyword evidence="3" id="KW-0597">Phosphoprotein</keyword>
<dbReference type="NCBIfam" id="TIGR00254">
    <property type="entry name" value="GGDEF"/>
    <property type="match status" value="1"/>
</dbReference>
<dbReference type="PROSITE" id="PS50110">
    <property type="entry name" value="RESPONSE_REGULATORY"/>
    <property type="match status" value="1"/>
</dbReference>
<dbReference type="PANTHER" id="PTHR45138:SF9">
    <property type="entry name" value="DIGUANYLATE CYCLASE DGCM-RELATED"/>
    <property type="match status" value="1"/>
</dbReference>
<dbReference type="InterPro" id="IPR000160">
    <property type="entry name" value="GGDEF_dom"/>
</dbReference>
<dbReference type="EMBL" id="CZQA01000001">
    <property type="protein sequence ID" value="CUS32185.1"/>
    <property type="molecule type" value="Genomic_DNA"/>
</dbReference>
<dbReference type="GO" id="GO:0005886">
    <property type="term" value="C:plasma membrane"/>
    <property type="evidence" value="ECO:0007669"/>
    <property type="project" value="TreeGrafter"/>
</dbReference>
<keyword evidence="7" id="KW-0548">Nucleotidyltransferase</keyword>
<dbReference type="OrthoDB" id="8526884at2"/>
<comment type="catalytic activity">
    <reaction evidence="2">
        <text>2 GTP = 3',3'-c-di-GMP + 2 diphosphate</text>
        <dbReference type="Rhea" id="RHEA:24898"/>
        <dbReference type="ChEBI" id="CHEBI:33019"/>
        <dbReference type="ChEBI" id="CHEBI:37565"/>
        <dbReference type="ChEBI" id="CHEBI:58805"/>
        <dbReference type="EC" id="2.7.7.65"/>
    </reaction>
</comment>
<keyword evidence="7" id="KW-0808">Transferase</keyword>
<dbReference type="RefSeq" id="WP_090743204.1">
    <property type="nucleotide sequence ID" value="NZ_CZQA01000001.1"/>
</dbReference>
<dbReference type="InterPro" id="IPR050469">
    <property type="entry name" value="Diguanylate_Cyclase"/>
</dbReference>
<dbReference type="Gene3D" id="3.40.50.2300">
    <property type="match status" value="1"/>
</dbReference>
<dbReference type="InterPro" id="IPR043128">
    <property type="entry name" value="Rev_trsase/Diguanyl_cyclase"/>
</dbReference>
<name>A0A0S4L5V7_9BACT</name>
<dbReference type="SUPFAM" id="SSF52172">
    <property type="entry name" value="CheY-like"/>
    <property type="match status" value="1"/>
</dbReference>
<dbReference type="Pfam" id="PF00990">
    <property type="entry name" value="GGDEF"/>
    <property type="match status" value="1"/>
</dbReference>
<dbReference type="FunFam" id="3.30.70.270:FF:000001">
    <property type="entry name" value="Diguanylate cyclase domain protein"/>
    <property type="match status" value="1"/>
</dbReference>
<feature type="domain" description="GGDEF" evidence="6">
    <location>
        <begin position="252"/>
        <end position="387"/>
    </location>
</feature>
<dbReference type="InterPro" id="IPR001789">
    <property type="entry name" value="Sig_transdc_resp-reg_receiver"/>
</dbReference>
<protein>
    <recommendedName>
        <fullName evidence="1">diguanylate cyclase</fullName>
        <ecNumber evidence="1">2.7.7.65</ecNumber>
    </recommendedName>
</protein>
<dbReference type="GO" id="GO:0000160">
    <property type="term" value="P:phosphorelay signal transduction system"/>
    <property type="evidence" value="ECO:0007669"/>
    <property type="project" value="InterPro"/>
</dbReference>
<evidence type="ECO:0000313" key="7">
    <source>
        <dbReference type="EMBL" id="CUS32185.1"/>
    </source>
</evidence>
<dbReference type="PROSITE" id="PS50887">
    <property type="entry name" value="GGDEF"/>
    <property type="match status" value="1"/>
</dbReference>
<accession>A0A0S4L5V7</accession>
<dbReference type="InterPro" id="IPR011006">
    <property type="entry name" value="CheY-like_superfamily"/>
</dbReference>
<dbReference type="AlphaFoldDB" id="A0A0S4L5V7"/>
<dbReference type="GO" id="GO:1902201">
    <property type="term" value="P:negative regulation of bacterial-type flagellum-dependent cell motility"/>
    <property type="evidence" value="ECO:0007669"/>
    <property type="project" value="TreeGrafter"/>
</dbReference>
<feature type="modified residue" description="4-aspartylphosphate" evidence="3">
    <location>
        <position position="87"/>
    </location>
</feature>
<dbReference type="InterPro" id="IPR029787">
    <property type="entry name" value="Nucleotide_cyclase"/>
</dbReference>
<evidence type="ECO:0000256" key="2">
    <source>
        <dbReference type="ARBA" id="ARBA00034247"/>
    </source>
</evidence>
<dbReference type="STRING" id="1742972.COMA1_10490"/>
<evidence type="ECO:0000256" key="3">
    <source>
        <dbReference type="PROSITE-ProRule" id="PRU00169"/>
    </source>
</evidence>
<evidence type="ECO:0000256" key="1">
    <source>
        <dbReference type="ARBA" id="ARBA00012528"/>
    </source>
</evidence>
<feature type="domain" description="Response regulatory" evidence="5">
    <location>
        <begin position="9"/>
        <end position="156"/>
    </location>
</feature>
<evidence type="ECO:0000256" key="4">
    <source>
        <dbReference type="SAM" id="Coils"/>
    </source>
</evidence>
<dbReference type="EC" id="2.7.7.65" evidence="1"/>